<dbReference type="GO" id="GO:0019433">
    <property type="term" value="P:triglyceride catabolic process"/>
    <property type="evidence" value="ECO:0007669"/>
    <property type="project" value="TreeGrafter"/>
</dbReference>
<dbReference type="GO" id="GO:0004806">
    <property type="term" value="F:triacylglycerol lipase activity"/>
    <property type="evidence" value="ECO:0007669"/>
    <property type="project" value="TreeGrafter"/>
</dbReference>
<keyword evidence="4" id="KW-1185">Reference proteome</keyword>
<proteinExistence type="inferred from homology"/>
<gene>
    <name evidence="3" type="ORF">HYALB_00001146</name>
</gene>
<dbReference type="Pfam" id="PF00106">
    <property type="entry name" value="adh_short"/>
    <property type="match status" value="1"/>
</dbReference>
<comment type="similarity">
    <text evidence="1">Belongs to the short-chain dehydrogenases/reductases (SDR) family.</text>
</comment>
<accession>A0A9N9LH27</accession>
<keyword evidence="2" id="KW-0560">Oxidoreductase</keyword>
<dbReference type="InterPro" id="IPR036291">
    <property type="entry name" value="NAD(P)-bd_dom_sf"/>
</dbReference>
<sequence length="183" mass="19498">MAIPPQKTALVTGCTPGGIGNALARELHSRGLFVFATARTLEKITDLKELGIECLHLIVDDTESVKACHEKAVQILNGRGLDFLINNAGKTIVRPAIEINMSEAQSLFATNILGIMHLTQTFSPHLLLAKGTIVNIGSVAGHTPSPSTASTARPKPRCTPTARVCVSNSRPLVYTLCMCKPAM</sequence>
<reference evidence="3" key="1">
    <citation type="submission" date="2021-07" db="EMBL/GenBank/DDBJ databases">
        <authorList>
            <person name="Durling M."/>
        </authorList>
    </citation>
    <scope>NUCLEOTIDE SEQUENCE</scope>
</reference>
<dbReference type="InterPro" id="IPR002347">
    <property type="entry name" value="SDR_fam"/>
</dbReference>
<evidence type="ECO:0000256" key="1">
    <source>
        <dbReference type="ARBA" id="ARBA00006484"/>
    </source>
</evidence>
<dbReference type="OrthoDB" id="2102561at2759"/>
<dbReference type="Gene3D" id="3.40.50.720">
    <property type="entry name" value="NAD(P)-binding Rossmann-like Domain"/>
    <property type="match status" value="1"/>
</dbReference>
<dbReference type="Proteomes" id="UP000701801">
    <property type="component" value="Unassembled WGS sequence"/>
</dbReference>
<dbReference type="SUPFAM" id="SSF51735">
    <property type="entry name" value="NAD(P)-binding Rossmann-fold domains"/>
    <property type="match status" value="1"/>
</dbReference>
<dbReference type="GO" id="GO:0000140">
    <property type="term" value="F:acylglycerone-phosphate reductase (NADP+) activity"/>
    <property type="evidence" value="ECO:0007669"/>
    <property type="project" value="TreeGrafter"/>
</dbReference>
<dbReference type="PANTHER" id="PTHR44169">
    <property type="entry name" value="NADPH-DEPENDENT 1-ACYLDIHYDROXYACETONE PHOSPHATE REDUCTASE"/>
    <property type="match status" value="1"/>
</dbReference>
<dbReference type="PANTHER" id="PTHR44169:SF6">
    <property type="entry name" value="NADPH-DEPENDENT 1-ACYLDIHYDROXYACETONE PHOSPHATE REDUCTASE"/>
    <property type="match status" value="1"/>
</dbReference>
<name>A0A9N9LH27_9HELO</name>
<dbReference type="AlphaFoldDB" id="A0A9N9LH27"/>
<dbReference type="GO" id="GO:0006654">
    <property type="term" value="P:phosphatidic acid biosynthetic process"/>
    <property type="evidence" value="ECO:0007669"/>
    <property type="project" value="TreeGrafter"/>
</dbReference>
<dbReference type="GO" id="GO:0005783">
    <property type="term" value="C:endoplasmic reticulum"/>
    <property type="evidence" value="ECO:0007669"/>
    <property type="project" value="TreeGrafter"/>
</dbReference>
<evidence type="ECO:0000256" key="2">
    <source>
        <dbReference type="ARBA" id="ARBA00023002"/>
    </source>
</evidence>
<comment type="caution">
    <text evidence="3">The sequence shown here is derived from an EMBL/GenBank/DDBJ whole genome shotgun (WGS) entry which is preliminary data.</text>
</comment>
<dbReference type="GO" id="GO:0005811">
    <property type="term" value="C:lipid droplet"/>
    <property type="evidence" value="ECO:0007669"/>
    <property type="project" value="TreeGrafter"/>
</dbReference>
<dbReference type="EMBL" id="CAJVRM010000045">
    <property type="protein sequence ID" value="CAG8972457.1"/>
    <property type="molecule type" value="Genomic_DNA"/>
</dbReference>
<evidence type="ECO:0000313" key="4">
    <source>
        <dbReference type="Proteomes" id="UP000701801"/>
    </source>
</evidence>
<protein>
    <submittedName>
        <fullName evidence="3">Uncharacterized protein</fullName>
    </submittedName>
</protein>
<organism evidence="3 4">
    <name type="scientific">Hymenoscyphus albidus</name>
    <dbReference type="NCBI Taxonomy" id="595503"/>
    <lineage>
        <taxon>Eukaryota</taxon>
        <taxon>Fungi</taxon>
        <taxon>Dikarya</taxon>
        <taxon>Ascomycota</taxon>
        <taxon>Pezizomycotina</taxon>
        <taxon>Leotiomycetes</taxon>
        <taxon>Helotiales</taxon>
        <taxon>Helotiaceae</taxon>
        <taxon>Hymenoscyphus</taxon>
    </lineage>
</organism>
<dbReference type="PRINTS" id="PR00081">
    <property type="entry name" value="GDHRDH"/>
</dbReference>
<evidence type="ECO:0000313" key="3">
    <source>
        <dbReference type="EMBL" id="CAG8972457.1"/>
    </source>
</evidence>